<keyword evidence="4 7" id="KW-0812">Transmembrane</keyword>
<feature type="transmembrane region" description="Helical" evidence="7">
    <location>
        <begin position="211"/>
        <end position="231"/>
    </location>
</feature>
<dbReference type="SUPFAM" id="SSF161098">
    <property type="entry name" value="MetI-like"/>
    <property type="match status" value="1"/>
</dbReference>
<evidence type="ECO:0000313" key="10">
    <source>
        <dbReference type="Proteomes" id="UP000649604"/>
    </source>
</evidence>
<comment type="subcellular location">
    <subcellularLocation>
        <location evidence="1 7">Cell membrane</location>
        <topology evidence="1 7">Multi-pass membrane protein</topology>
    </subcellularLocation>
</comment>
<dbReference type="PANTHER" id="PTHR32243:SF18">
    <property type="entry name" value="INNER MEMBRANE ABC TRANSPORTER PERMEASE PROTEIN YCJP"/>
    <property type="match status" value="1"/>
</dbReference>
<dbReference type="GO" id="GO:0055085">
    <property type="term" value="P:transmembrane transport"/>
    <property type="evidence" value="ECO:0007669"/>
    <property type="project" value="InterPro"/>
</dbReference>
<feature type="transmembrane region" description="Helical" evidence="7">
    <location>
        <begin position="183"/>
        <end position="205"/>
    </location>
</feature>
<feature type="transmembrane region" description="Helical" evidence="7">
    <location>
        <begin position="243"/>
        <end position="261"/>
    </location>
</feature>
<keyword evidence="6 7" id="KW-0472">Membrane</keyword>
<dbReference type="EMBL" id="WJJP01000360">
    <property type="protein sequence ID" value="MBD3325126.1"/>
    <property type="molecule type" value="Genomic_DNA"/>
</dbReference>
<evidence type="ECO:0000259" key="8">
    <source>
        <dbReference type="PROSITE" id="PS50928"/>
    </source>
</evidence>
<keyword evidence="5 7" id="KW-1133">Transmembrane helix</keyword>
<keyword evidence="2 7" id="KW-0813">Transport</keyword>
<dbReference type="InterPro" id="IPR050901">
    <property type="entry name" value="BP-dep_ABC_trans_perm"/>
</dbReference>
<sequence length="275" mass="30090">MTIRTSTAIKDLLTHGLLILFSLLILFPVLWTIRTSLAPEVIAYEIPPKWLFTPTLEHYKNIFQVNHFEVFFRNSLIIALGATLLSVPIAAFGGYAFARYRTGGRPLQFVVIGTQMLPGIVLILPIFVIFTRIHLTDSLLGVIFAYMAFNIPFLVWILMGFFEGIPVDIEEAAAIDGLSPLGTLLRIVIPISTPGVLSSAILSFILCWNEFLFALILTGSKTSTVPVSLAAMVTQRGVLIGKLSAGTAIAIIPMIIISIFVKKYLVQGLTLGAVK</sequence>
<feature type="transmembrane region" description="Helical" evidence="7">
    <location>
        <begin position="12"/>
        <end position="31"/>
    </location>
</feature>
<feature type="transmembrane region" description="Helical" evidence="7">
    <location>
        <begin position="109"/>
        <end position="133"/>
    </location>
</feature>
<protein>
    <submittedName>
        <fullName evidence="9">ABC transporter permease subunit</fullName>
    </submittedName>
</protein>
<name>A0A9D5Q6P5_9BACT</name>
<proteinExistence type="inferred from homology"/>
<dbReference type="InterPro" id="IPR000515">
    <property type="entry name" value="MetI-like"/>
</dbReference>
<evidence type="ECO:0000256" key="1">
    <source>
        <dbReference type="ARBA" id="ARBA00004651"/>
    </source>
</evidence>
<evidence type="ECO:0000256" key="6">
    <source>
        <dbReference type="ARBA" id="ARBA00023136"/>
    </source>
</evidence>
<reference evidence="9" key="1">
    <citation type="submission" date="2019-11" db="EMBL/GenBank/DDBJ databases">
        <title>Microbial mats filling the niche in hypersaline microbial mats.</title>
        <authorList>
            <person name="Wong H.L."/>
            <person name="Macleod F.I."/>
            <person name="White R.A. III"/>
            <person name="Burns B.P."/>
        </authorList>
    </citation>
    <scope>NUCLEOTIDE SEQUENCE</scope>
    <source>
        <strain evidence="9">Rbin_158</strain>
    </source>
</reference>
<comment type="caution">
    <text evidence="9">The sequence shown here is derived from an EMBL/GenBank/DDBJ whole genome shotgun (WGS) entry which is preliminary data.</text>
</comment>
<evidence type="ECO:0000256" key="2">
    <source>
        <dbReference type="ARBA" id="ARBA00022448"/>
    </source>
</evidence>
<evidence type="ECO:0000256" key="5">
    <source>
        <dbReference type="ARBA" id="ARBA00022989"/>
    </source>
</evidence>
<evidence type="ECO:0000256" key="4">
    <source>
        <dbReference type="ARBA" id="ARBA00022692"/>
    </source>
</evidence>
<evidence type="ECO:0000256" key="7">
    <source>
        <dbReference type="RuleBase" id="RU363032"/>
    </source>
</evidence>
<dbReference type="Proteomes" id="UP000649604">
    <property type="component" value="Unassembled WGS sequence"/>
</dbReference>
<dbReference type="CDD" id="cd06261">
    <property type="entry name" value="TM_PBP2"/>
    <property type="match status" value="1"/>
</dbReference>
<comment type="similarity">
    <text evidence="7">Belongs to the binding-protein-dependent transport system permease family.</text>
</comment>
<gene>
    <name evidence="9" type="ORF">GF339_11115</name>
</gene>
<keyword evidence="3" id="KW-1003">Cell membrane</keyword>
<feature type="transmembrane region" description="Helical" evidence="7">
    <location>
        <begin position="139"/>
        <end position="162"/>
    </location>
</feature>
<dbReference type="Pfam" id="PF00528">
    <property type="entry name" value="BPD_transp_1"/>
    <property type="match status" value="1"/>
</dbReference>
<dbReference type="PROSITE" id="PS50928">
    <property type="entry name" value="ABC_TM1"/>
    <property type="match status" value="1"/>
</dbReference>
<feature type="domain" description="ABC transmembrane type-1" evidence="8">
    <location>
        <begin position="72"/>
        <end position="261"/>
    </location>
</feature>
<accession>A0A9D5Q6P5</accession>
<evidence type="ECO:0000313" key="9">
    <source>
        <dbReference type="EMBL" id="MBD3325126.1"/>
    </source>
</evidence>
<dbReference type="InterPro" id="IPR035906">
    <property type="entry name" value="MetI-like_sf"/>
</dbReference>
<feature type="transmembrane region" description="Helical" evidence="7">
    <location>
        <begin position="76"/>
        <end position="97"/>
    </location>
</feature>
<dbReference type="PANTHER" id="PTHR32243">
    <property type="entry name" value="MALTOSE TRANSPORT SYSTEM PERMEASE-RELATED"/>
    <property type="match status" value="1"/>
</dbReference>
<evidence type="ECO:0000256" key="3">
    <source>
        <dbReference type="ARBA" id="ARBA00022475"/>
    </source>
</evidence>
<dbReference type="Gene3D" id="1.10.3720.10">
    <property type="entry name" value="MetI-like"/>
    <property type="match status" value="1"/>
</dbReference>
<dbReference type="AlphaFoldDB" id="A0A9D5Q6P5"/>
<organism evidence="9 10">
    <name type="scientific">candidate division KSB3 bacterium</name>
    <dbReference type="NCBI Taxonomy" id="2044937"/>
    <lineage>
        <taxon>Bacteria</taxon>
        <taxon>candidate division KSB3</taxon>
    </lineage>
</organism>
<dbReference type="GO" id="GO:0005886">
    <property type="term" value="C:plasma membrane"/>
    <property type="evidence" value="ECO:0007669"/>
    <property type="project" value="UniProtKB-SubCell"/>
</dbReference>